<evidence type="ECO:0000313" key="3">
    <source>
        <dbReference type="Proteomes" id="UP000638043"/>
    </source>
</evidence>
<reference evidence="3" key="1">
    <citation type="journal article" date="2019" name="Int. J. Syst. Evol. Microbiol.">
        <title>The Global Catalogue of Microorganisms (GCM) 10K type strain sequencing project: providing services to taxonomists for standard genome sequencing and annotation.</title>
        <authorList>
            <consortium name="The Broad Institute Genomics Platform"/>
            <consortium name="The Broad Institute Genome Sequencing Center for Infectious Disease"/>
            <person name="Wu L."/>
            <person name="Ma J."/>
        </authorList>
    </citation>
    <scope>NUCLEOTIDE SEQUENCE [LARGE SCALE GENOMIC DNA]</scope>
    <source>
        <strain evidence="3">CGMCC 4.7181</strain>
    </source>
</reference>
<sequence length="165" mass="16614">MRRDQIVIGPAVSGVVLRAAAVAVAAGAAAALQPAPFWQVTLVLVAVAGAVLPRSGMAWVALLVLPVALLAGEVSPWRTAVAIAAVHALHVLASLALAIPARSRVALAALRPTAARWLGVQLVSQLVAAAVLVMPRAVGAGIAWAAPVGALAVALLAIILLRRAR</sequence>
<name>A0ABQ2MYE0_9MICO</name>
<evidence type="ECO:0000313" key="2">
    <source>
        <dbReference type="EMBL" id="GGO61050.1"/>
    </source>
</evidence>
<evidence type="ECO:0000256" key="1">
    <source>
        <dbReference type="SAM" id="Phobius"/>
    </source>
</evidence>
<dbReference type="EMBL" id="BMMQ01000002">
    <property type="protein sequence ID" value="GGO61050.1"/>
    <property type="molecule type" value="Genomic_DNA"/>
</dbReference>
<feature type="transmembrane region" description="Helical" evidence="1">
    <location>
        <begin position="57"/>
        <end position="74"/>
    </location>
</feature>
<keyword evidence="1" id="KW-0472">Membrane</keyword>
<keyword evidence="1" id="KW-1133">Transmembrane helix</keyword>
<dbReference type="Proteomes" id="UP000638043">
    <property type="component" value="Unassembled WGS sequence"/>
</dbReference>
<accession>A0ABQ2MYE0</accession>
<keyword evidence="3" id="KW-1185">Reference proteome</keyword>
<feature type="transmembrane region" description="Helical" evidence="1">
    <location>
        <begin position="80"/>
        <end position="101"/>
    </location>
</feature>
<organism evidence="2 3">
    <name type="scientific">Microbacterium nanhaiense</name>
    <dbReference type="NCBI Taxonomy" id="1301026"/>
    <lineage>
        <taxon>Bacteria</taxon>
        <taxon>Bacillati</taxon>
        <taxon>Actinomycetota</taxon>
        <taxon>Actinomycetes</taxon>
        <taxon>Micrococcales</taxon>
        <taxon>Microbacteriaceae</taxon>
        <taxon>Microbacterium</taxon>
    </lineage>
</organism>
<gene>
    <name evidence="2" type="ORF">GCM10010910_07940</name>
</gene>
<protein>
    <submittedName>
        <fullName evidence="2">Uncharacterized protein</fullName>
    </submittedName>
</protein>
<comment type="caution">
    <text evidence="2">The sequence shown here is derived from an EMBL/GenBank/DDBJ whole genome shotgun (WGS) entry which is preliminary data.</text>
</comment>
<proteinExistence type="predicted"/>
<feature type="transmembrane region" description="Helical" evidence="1">
    <location>
        <begin position="141"/>
        <end position="161"/>
    </location>
</feature>
<keyword evidence="1" id="KW-0812">Transmembrane</keyword>
<dbReference type="RefSeq" id="WP_188700101.1">
    <property type="nucleotide sequence ID" value="NZ_BMMQ01000002.1"/>
</dbReference>